<dbReference type="CDD" id="cd03224">
    <property type="entry name" value="ABC_TM1139_LivF_branched"/>
    <property type="match status" value="1"/>
</dbReference>
<keyword evidence="3" id="KW-0547">Nucleotide-binding</keyword>
<dbReference type="InterPro" id="IPR017871">
    <property type="entry name" value="ABC_transporter-like_CS"/>
</dbReference>
<dbReference type="GO" id="GO:0016887">
    <property type="term" value="F:ATP hydrolysis activity"/>
    <property type="evidence" value="ECO:0007669"/>
    <property type="project" value="InterPro"/>
</dbReference>
<organism evidence="7 8">
    <name type="scientific">Notoacmeibacter marinus</name>
    <dbReference type="NCBI Taxonomy" id="1876515"/>
    <lineage>
        <taxon>Bacteria</taxon>
        <taxon>Pseudomonadati</taxon>
        <taxon>Pseudomonadota</taxon>
        <taxon>Alphaproteobacteria</taxon>
        <taxon>Hyphomicrobiales</taxon>
        <taxon>Notoacmeibacteraceae</taxon>
        <taxon>Notoacmeibacter</taxon>
    </lineage>
</organism>
<evidence type="ECO:0000256" key="1">
    <source>
        <dbReference type="ARBA" id="ARBA00005417"/>
    </source>
</evidence>
<feature type="domain" description="ABC transporter" evidence="6">
    <location>
        <begin position="22"/>
        <end position="254"/>
    </location>
</feature>
<keyword evidence="5" id="KW-0029">Amino-acid transport</keyword>
<evidence type="ECO:0000313" key="8">
    <source>
        <dbReference type="Proteomes" id="UP000215405"/>
    </source>
</evidence>
<proteinExistence type="inferred from homology"/>
<dbReference type="GO" id="GO:0015658">
    <property type="term" value="F:branched-chain amino acid transmembrane transporter activity"/>
    <property type="evidence" value="ECO:0007669"/>
    <property type="project" value="InterPro"/>
</dbReference>
<evidence type="ECO:0000313" key="7">
    <source>
        <dbReference type="EMBL" id="OXT00727.1"/>
    </source>
</evidence>
<dbReference type="InterPro" id="IPR003439">
    <property type="entry name" value="ABC_transporter-like_ATP-bd"/>
</dbReference>
<dbReference type="Proteomes" id="UP000215405">
    <property type="component" value="Unassembled WGS sequence"/>
</dbReference>
<dbReference type="SMART" id="SM00382">
    <property type="entry name" value="AAA"/>
    <property type="match status" value="1"/>
</dbReference>
<dbReference type="GO" id="GO:0005524">
    <property type="term" value="F:ATP binding"/>
    <property type="evidence" value="ECO:0007669"/>
    <property type="project" value="UniProtKB-KW"/>
</dbReference>
<evidence type="ECO:0000256" key="3">
    <source>
        <dbReference type="ARBA" id="ARBA00022741"/>
    </source>
</evidence>
<dbReference type="Gene3D" id="3.40.50.300">
    <property type="entry name" value="P-loop containing nucleotide triphosphate hydrolases"/>
    <property type="match status" value="1"/>
</dbReference>
<dbReference type="EMBL" id="NBYO01000002">
    <property type="protein sequence ID" value="OXT00727.1"/>
    <property type="molecule type" value="Genomic_DNA"/>
</dbReference>
<comment type="caution">
    <text evidence="7">The sequence shown here is derived from an EMBL/GenBank/DDBJ whole genome shotgun (WGS) entry which is preliminary data.</text>
</comment>
<reference evidence="8" key="1">
    <citation type="journal article" date="2017" name="Int. J. Syst. Evol. Microbiol.">
        <title>Notoacmeibacter marinus gen. nov., sp. nov., isolated from the gut of a limpet and proposal of Notoacmeibacteraceae fam. nov. in the order Rhizobiales of the class Alphaproteobacteria.</title>
        <authorList>
            <person name="Huang Z."/>
            <person name="Guo F."/>
            <person name="Lai Q."/>
        </authorList>
    </citation>
    <scope>NUCLEOTIDE SEQUENCE [LARGE SCALE GENOMIC DNA]</scope>
    <source>
        <strain evidence="8">XMTR2A4</strain>
    </source>
</reference>
<dbReference type="RefSeq" id="WP_173861903.1">
    <property type="nucleotide sequence ID" value="NZ_NBYO01000002.1"/>
</dbReference>
<dbReference type="InterPro" id="IPR003593">
    <property type="entry name" value="AAA+_ATPase"/>
</dbReference>
<evidence type="ECO:0000256" key="5">
    <source>
        <dbReference type="ARBA" id="ARBA00022970"/>
    </source>
</evidence>
<dbReference type="InterPro" id="IPR027417">
    <property type="entry name" value="P-loop_NTPase"/>
</dbReference>
<comment type="similarity">
    <text evidence="1">Belongs to the ABC transporter superfamily.</text>
</comment>
<keyword evidence="2" id="KW-0813">Transport</keyword>
<dbReference type="GO" id="GO:0015807">
    <property type="term" value="P:L-amino acid transport"/>
    <property type="evidence" value="ECO:0007669"/>
    <property type="project" value="TreeGrafter"/>
</dbReference>
<keyword evidence="4 7" id="KW-0067">ATP-binding</keyword>
<dbReference type="Pfam" id="PF00005">
    <property type="entry name" value="ABC_tran"/>
    <property type="match status" value="1"/>
</dbReference>
<keyword evidence="8" id="KW-1185">Reference proteome</keyword>
<dbReference type="SUPFAM" id="SSF52540">
    <property type="entry name" value="P-loop containing nucleoside triphosphate hydrolases"/>
    <property type="match status" value="1"/>
</dbReference>
<dbReference type="PROSITE" id="PS50893">
    <property type="entry name" value="ABC_TRANSPORTER_2"/>
    <property type="match status" value="1"/>
</dbReference>
<dbReference type="PANTHER" id="PTHR43820">
    <property type="entry name" value="HIGH-AFFINITY BRANCHED-CHAIN AMINO ACID TRANSPORT ATP-BINDING PROTEIN LIVF"/>
    <property type="match status" value="1"/>
</dbReference>
<evidence type="ECO:0000259" key="6">
    <source>
        <dbReference type="PROSITE" id="PS50893"/>
    </source>
</evidence>
<dbReference type="PANTHER" id="PTHR43820:SF8">
    <property type="entry name" value="ABC TRANSPORTER SUBSTRATE-BINDING PROTEIN"/>
    <property type="match status" value="1"/>
</dbReference>
<protein>
    <submittedName>
        <fullName evidence="7">ABC transporter ATP-binding protein</fullName>
    </submittedName>
</protein>
<evidence type="ECO:0000256" key="2">
    <source>
        <dbReference type="ARBA" id="ARBA00022448"/>
    </source>
</evidence>
<evidence type="ECO:0000256" key="4">
    <source>
        <dbReference type="ARBA" id="ARBA00022840"/>
    </source>
</evidence>
<dbReference type="InterPro" id="IPR030660">
    <property type="entry name" value="ABC_branched_ATPase_LivF/BraG"/>
</dbReference>
<dbReference type="AlphaFoldDB" id="A0A231UXY9"/>
<accession>A0A231UXY9</accession>
<gene>
    <name evidence="7" type="ORF">B7H23_11640</name>
</gene>
<dbReference type="InterPro" id="IPR052156">
    <property type="entry name" value="BCAA_Transport_ATP-bd_LivF"/>
</dbReference>
<dbReference type="PIRSF" id="PIRSF039137">
    <property type="entry name" value="ABC_branched_ATPase"/>
    <property type="match status" value="1"/>
</dbReference>
<dbReference type="PROSITE" id="PS00211">
    <property type="entry name" value="ABC_TRANSPORTER_1"/>
    <property type="match status" value="1"/>
</dbReference>
<name>A0A231UXY9_9HYPH</name>
<sequence length="273" mass="30162">MMAVASTTAAPATTESKDDVVLRISNLESFYGPIMAIRGASLIIRRGQIVTVLGANGAGKTTLLKTISGVMDPEKGEILYHDKDIAGSEPDRIVRQGIVHVPEGREVFPLLTVEENLRMGAFTRSDGGIGDDIEMVFGYFPILRERRRQSAGTLSGGQQQMLAIGRGLMARPEVMLLDEPSLGLSPLLVKEIFAIIRRLNVERGVTMLLVEQNAKVALDVAHYGYVMELGRLVMDGPAADLAQSKDVQEFYLGVREDENPRGQRRWKQRKTWR</sequence>